<feature type="transmembrane region" description="Helical" evidence="1">
    <location>
        <begin position="414"/>
        <end position="435"/>
    </location>
</feature>
<dbReference type="Proteomes" id="UP000464402">
    <property type="component" value="Chromosome"/>
</dbReference>
<feature type="transmembrane region" description="Helical" evidence="1">
    <location>
        <begin position="670"/>
        <end position="690"/>
    </location>
</feature>
<feature type="transmembrane region" description="Helical" evidence="1">
    <location>
        <begin position="755"/>
        <end position="780"/>
    </location>
</feature>
<keyword evidence="3" id="KW-1185">Reference proteome</keyword>
<feature type="transmembrane region" description="Helical" evidence="1">
    <location>
        <begin position="369"/>
        <end position="393"/>
    </location>
</feature>
<dbReference type="PANTHER" id="PTHR30572">
    <property type="entry name" value="MEMBRANE COMPONENT OF TRANSPORTER-RELATED"/>
    <property type="match status" value="1"/>
</dbReference>
<dbReference type="InterPro" id="IPR050250">
    <property type="entry name" value="Macrolide_Exporter_MacB"/>
</dbReference>
<proteinExistence type="predicted"/>
<gene>
    <name evidence="2" type="ORF">F0T03_14505</name>
</gene>
<keyword evidence="1" id="KW-0812">Transmembrane</keyword>
<dbReference type="RefSeq" id="WP_159679058.1">
    <property type="nucleotide sequence ID" value="NZ_CP043727.1"/>
</dbReference>
<keyword evidence="1" id="KW-1133">Transmembrane helix</keyword>
<organism evidence="2 3">
    <name type="scientific">Yersinia canariae</name>
    <dbReference type="NCBI Taxonomy" id="2607663"/>
    <lineage>
        <taxon>Bacteria</taxon>
        <taxon>Pseudomonadati</taxon>
        <taxon>Pseudomonadota</taxon>
        <taxon>Gammaproteobacteria</taxon>
        <taxon>Enterobacterales</taxon>
        <taxon>Yersiniaceae</taxon>
        <taxon>Yersinia</taxon>
    </lineage>
</organism>
<dbReference type="EMBL" id="CP043727">
    <property type="protein sequence ID" value="QHB33252.1"/>
    <property type="molecule type" value="Genomic_DNA"/>
</dbReference>
<name>A0A857F2Q5_9GAMM</name>
<reference evidence="3" key="1">
    <citation type="submission" date="2019-09" db="EMBL/GenBank/DDBJ databases">
        <title>Yersinia canariae sp. nov., isolated from a human yersiniosis case.</title>
        <authorList>
            <person name="Nguyen S.V."/>
            <person name="Greig D."/>
            <person name="Hurley D."/>
            <person name="Cao Y."/>
            <person name="McCabe E."/>
            <person name="Mitchell M."/>
            <person name="Jenkins C."/>
            <person name="Fanning S."/>
        </authorList>
    </citation>
    <scope>NUCLEOTIDE SEQUENCE [LARGE SCALE GENOMIC DNA]</scope>
    <source>
        <strain evidence="3">NCTC 14382</strain>
    </source>
</reference>
<protein>
    <submittedName>
        <fullName evidence="2">ABC transporter permease</fullName>
    </submittedName>
</protein>
<dbReference type="GO" id="GO:0022857">
    <property type="term" value="F:transmembrane transporter activity"/>
    <property type="evidence" value="ECO:0007669"/>
    <property type="project" value="TreeGrafter"/>
</dbReference>
<dbReference type="GO" id="GO:0005886">
    <property type="term" value="C:plasma membrane"/>
    <property type="evidence" value="ECO:0007669"/>
    <property type="project" value="TreeGrafter"/>
</dbReference>
<dbReference type="AlphaFoldDB" id="A0A857F2Q5"/>
<dbReference type="PANTHER" id="PTHR30572:SF4">
    <property type="entry name" value="ABC TRANSPORTER PERMEASE YTRF"/>
    <property type="match status" value="1"/>
</dbReference>
<dbReference type="KEGG" id="yca:F0T03_14505"/>
<sequence length="790" mass="89491">MLTSEFINDLKLSPISSLLAIVITAIGLVSLFFMLLIYLTDSQIEKHHENHKDIYRVETLFNLPNGDKVKSAQTPLPLISALKNDSSIKHIDFIVRIFTRLQINDKTHLNVDIYAVSNDFLNTLNPFQENVSSLAQNEIIITPEFNRKYLHLDSPKGKIITLGDKGQFIIKDVIELNHSSRFKTTAVIAFTPEILDGYHDKRHDWYDTHAYTFITMKSGIKPTPEQLNKFVTQFSPQLTGAPFSPEEFIQLSARNIADIHYDTALPDDITTVVSSAYLNILYTSGLFVFFATSMNFFNINNVINAKKKNSFYIKKAVGASHRQLIIESFFVATLQTACVLLLATFILMSLVQCSDDARELILSHGRSDFLTALSMTTSLTYAAILLAHYLFLFTLTLPKNIYSSIAAQSSHSHYMSRIIFCIQIIIASIIIYLWAGVITQINFIKNHSFGYDKENVITFSLSDELNSSVAINNLQDELRNKIGVNNIAISSWRPFDMSRSNISIFHNNQQENDKLVTVNILKVDKNFINTWGIKTLAGSKNPLLPSDNNKILHAIVTKSFMVLMGLKSYEDMLSTLFYINEDDSQTSVRVLKVIDDFYLSDRENPPRPLLILIQKSGPQRYGAIKLRNINDMEKLEKTLSRYHVNSEQIISANNLHKEYFNSNVLLHKTINAATFFSVILILISTIIIGSTETKRLEKTLKIMDSIGGSTYTHIVFFIQQNIVPILIATIISLPASFLLLHKWLAQYSLAKQLSYAYATGSLIISTLSIIIVMVITFILNSHIVNTRKYK</sequence>
<feature type="transmembrane region" description="Helical" evidence="1">
    <location>
        <begin position="324"/>
        <end position="349"/>
    </location>
</feature>
<feature type="transmembrane region" description="Helical" evidence="1">
    <location>
        <begin position="711"/>
        <end position="735"/>
    </location>
</feature>
<dbReference type="NCBIfam" id="NF038008">
    <property type="entry name" value="ABC_perm_DarB"/>
    <property type="match status" value="1"/>
</dbReference>
<keyword evidence="1" id="KW-0472">Membrane</keyword>
<feature type="transmembrane region" description="Helical" evidence="1">
    <location>
        <begin position="280"/>
        <end position="303"/>
    </location>
</feature>
<evidence type="ECO:0000313" key="2">
    <source>
        <dbReference type="EMBL" id="QHB33252.1"/>
    </source>
</evidence>
<accession>A0A857F2Q5</accession>
<evidence type="ECO:0000313" key="3">
    <source>
        <dbReference type="Proteomes" id="UP000464402"/>
    </source>
</evidence>
<feature type="transmembrane region" description="Helical" evidence="1">
    <location>
        <begin position="12"/>
        <end position="39"/>
    </location>
</feature>
<evidence type="ECO:0000256" key="1">
    <source>
        <dbReference type="SAM" id="Phobius"/>
    </source>
</evidence>